<dbReference type="Gene3D" id="2.60.200.20">
    <property type="match status" value="1"/>
</dbReference>
<evidence type="ECO:0000259" key="3">
    <source>
        <dbReference type="PROSITE" id="PS50006"/>
    </source>
</evidence>
<evidence type="ECO:0000313" key="5">
    <source>
        <dbReference type="Proteomes" id="UP000599074"/>
    </source>
</evidence>
<dbReference type="InterPro" id="IPR008984">
    <property type="entry name" value="SMAD_FHA_dom_sf"/>
</dbReference>
<organism evidence="4 5">
    <name type="scientific">Planosporangium mesophilum</name>
    <dbReference type="NCBI Taxonomy" id="689768"/>
    <lineage>
        <taxon>Bacteria</taxon>
        <taxon>Bacillati</taxon>
        <taxon>Actinomycetota</taxon>
        <taxon>Actinomycetes</taxon>
        <taxon>Micromonosporales</taxon>
        <taxon>Micromonosporaceae</taxon>
        <taxon>Planosporangium</taxon>
    </lineage>
</organism>
<dbReference type="AlphaFoldDB" id="A0A8J3X332"/>
<keyword evidence="1" id="KW-0597">Phosphoprotein</keyword>
<dbReference type="PROSITE" id="PS50006">
    <property type="entry name" value="FHA_DOMAIN"/>
    <property type="match status" value="1"/>
</dbReference>
<evidence type="ECO:0000256" key="2">
    <source>
        <dbReference type="SAM" id="MobiDB-lite"/>
    </source>
</evidence>
<protein>
    <recommendedName>
        <fullName evidence="3">FHA domain-containing protein</fullName>
    </recommendedName>
</protein>
<gene>
    <name evidence="4" type="ORF">Pme01_56870</name>
</gene>
<dbReference type="InterPro" id="IPR000253">
    <property type="entry name" value="FHA_dom"/>
</dbReference>
<sequence>MRFEVSQVMDTIEQRLSTDIVVAQAVVDLGEIIRYTELDSGRPVNLIRAGMVVDAFGRYLRDGGAMIYPVVPRQLLSEAALTAKERMVLGRWTDDGLIEATQNAAGRMLEIAELTGLPVISLRDHADLAKQYDWLRDDPLRVLTVSPRGGGALLTDGKGGTGGVVLSRPGGRGGPKVPAQPTSPENVPGATTGAVTARADGTALRRAAAERVPLFPNPAEPVYEPLPEPPEYLPAPSPTGTALIARAWRCDEFDCPSFGDGRRLGQPVPRLRAGKPVCPRHDEPLRDLGPRPPSVPVTLVIDGLRRRHFVVMADRPVFVGRAPEEPDAIAVAEWLHEAAARWISRTHLKLEISDNRLVVTDVSRNGTLVWIRSGPGDRPDTYRLARDRSYPLGEWDTVEMYTGIELCRADRRPVGVDESHDEPSSVLTDAPTFAMQQLSANGRRAPA</sequence>
<reference evidence="4" key="1">
    <citation type="submission" date="2021-01" db="EMBL/GenBank/DDBJ databases">
        <title>Whole genome shotgun sequence of Planosporangium mesophilum NBRC 109066.</title>
        <authorList>
            <person name="Komaki H."/>
            <person name="Tamura T."/>
        </authorList>
    </citation>
    <scope>NUCLEOTIDE SEQUENCE</scope>
    <source>
        <strain evidence="4">NBRC 109066</strain>
    </source>
</reference>
<feature type="domain" description="FHA" evidence="3">
    <location>
        <begin position="317"/>
        <end position="369"/>
    </location>
</feature>
<dbReference type="CDD" id="cd00060">
    <property type="entry name" value="FHA"/>
    <property type="match status" value="1"/>
</dbReference>
<keyword evidence="5" id="KW-1185">Reference proteome</keyword>
<dbReference type="EMBL" id="BOON01000066">
    <property type="protein sequence ID" value="GII26090.1"/>
    <property type="molecule type" value="Genomic_DNA"/>
</dbReference>
<evidence type="ECO:0000256" key="1">
    <source>
        <dbReference type="ARBA" id="ARBA00022553"/>
    </source>
</evidence>
<evidence type="ECO:0000313" key="4">
    <source>
        <dbReference type="EMBL" id="GII26090.1"/>
    </source>
</evidence>
<accession>A0A8J3X332</accession>
<name>A0A8J3X332_9ACTN</name>
<dbReference type="SUPFAM" id="SSF49879">
    <property type="entry name" value="SMAD/FHA domain"/>
    <property type="match status" value="1"/>
</dbReference>
<dbReference type="RefSeq" id="WP_168117948.1">
    <property type="nucleotide sequence ID" value="NZ_BOON01000066.1"/>
</dbReference>
<feature type="region of interest" description="Disordered" evidence="2">
    <location>
        <begin position="169"/>
        <end position="192"/>
    </location>
</feature>
<proteinExistence type="predicted"/>
<comment type="caution">
    <text evidence="4">The sequence shown here is derived from an EMBL/GenBank/DDBJ whole genome shotgun (WGS) entry which is preliminary data.</text>
</comment>
<dbReference type="Proteomes" id="UP000599074">
    <property type="component" value="Unassembled WGS sequence"/>
</dbReference>